<comment type="caution">
    <text evidence="1">The sequence shown here is derived from an EMBL/GenBank/DDBJ whole genome shotgun (WGS) entry which is preliminary data.</text>
</comment>
<accession>A0ACB9JP35</accession>
<dbReference type="EMBL" id="CM042020">
    <property type="protein sequence ID" value="KAI3821478.1"/>
    <property type="molecule type" value="Genomic_DNA"/>
</dbReference>
<name>A0ACB9JP35_9ASTR</name>
<evidence type="ECO:0000313" key="1">
    <source>
        <dbReference type="EMBL" id="KAI3821478.1"/>
    </source>
</evidence>
<proteinExistence type="predicted"/>
<reference evidence="1 2" key="2">
    <citation type="journal article" date="2022" name="Mol. Ecol. Resour.">
        <title>The genomes of chicory, endive, great burdock and yacon provide insights into Asteraceae paleo-polyploidization history and plant inulin production.</title>
        <authorList>
            <person name="Fan W."/>
            <person name="Wang S."/>
            <person name="Wang H."/>
            <person name="Wang A."/>
            <person name="Jiang F."/>
            <person name="Liu H."/>
            <person name="Zhao H."/>
            <person name="Xu D."/>
            <person name="Zhang Y."/>
        </authorList>
    </citation>
    <scope>NUCLEOTIDE SEQUENCE [LARGE SCALE GENOMIC DNA]</scope>
    <source>
        <strain evidence="2">cv. Yunnan</strain>
        <tissue evidence="1">Leaves</tissue>
    </source>
</reference>
<evidence type="ECO:0000313" key="2">
    <source>
        <dbReference type="Proteomes" id="UP001056120"/>
    </source>
</evidence>
<protein>
    <submittedName>
        <fullName evidence="1">Uncharacterized protein</fullName>
    </submittedName>
</protein>
<organism evidence="1 2">
    <name type="scientific">Smallanthus sonchifolius</name>
    <dbReference type="NCBI Taxonomy" id="185202"/>
    <lineage>
        <taxon>Eukaryota</taxon>
        <taxon>Viridiplantae</taxon>
        <taxon>Streptophyta</taxon>
        <taxon>Embryophyta</taxon>
        <taxon>Tracheophyta</taxon>
        <taxon>Spermatophyta</taxon>
        <taxon>Magnoliopsida</taxon>
        <taxon>eudicotyledons</taxon>
        <taxon>Gunneridae</taxon>
        <taxon>Pentapetalae</taxon>
        <taxon>asterids</taxon>
        <taxon>campanulids</taxon>
        <taxon>Asterales</taxon>
        <taxon>Asteraceae</taxon>
        <taxon>Asteroideae</taxon>
        <taxon>Heliantheae alliance</taxon>
        <taxon>Millerieae</taxon>
        <taxon>Smallanthus</taxon>
    </lineage>
</organism>
<sequence>MARRVEYKHNEVALLDPNMSKAVNFQGIIGFLNRSHLHTALYADPYISLVYIQQFWDTVHQDTDVEPHVLRATINNTEIAISEETIRAALDLGGNAEDPLSYPGTLIMGCFQRMGYRGRHNDTQALKGGLVGEWRYFMHVIIQCISPRKAGTDGLKMALQTAMVALTLNKRFNFALYFYREMVMQINPAEATTTATTTTTTSSTTTDTTQVPVQQAQVPVQPHIPIPEQVPIPQAEVEIPIHEPVQEEVVHTHEQDLGMNMDDFVDDAVNSPIHEAEGNVVTDDESSSSSSDTTLPVTEGTDSDESRDFSSDHYEWLAAIPLANAGKRIKSQARRPRRKSVRDLPSGSVLGKRSLVDESTDSDSDFNPDPKTQKLMSTSIAVAQSSQGVEDANFVASLIITPPRSKDTSKVITPVPPVITPIASPSIPQSSTGPSKPSDSERITFLESQVLTLQTQGSGESTSQSLEGNKDNSGANEEEILLLEFFADSEEKEAEKIACLDDIDDLFNDMDDEVSDNEIEEGEIVEIEIEKDKDNVTYEGCDGLKVPYNFIQDDVIPKFIYEGVTDFMDSVEEVTLPEDTVDSKMDTDDENIQSNKDAKTETTHTESPKVNEEPVMYRNTGMTREQWREVVNSWMKVLPKSPAQPVQKEKYVNNERCVGRIIRWFYDGDTKLFAIKRSDGVQYLKPRIKYFNTLPRCEMNGLASKPLINRSKNGLADVIANLIKREGSSGKYERLKPQKGKRVKNTDQKTGKVTWKYKYKPVRAVHKIQLKKIPQDFLGNMKWWYIDVNTGEARNEDKDNKVIVCFYDAMNLINFSKKDQRTLRKNEIMFTDEWKEQGL</sequence>
<keyword evidence="2" id="KW-1185">Reference proteome</keyword>
<gene>
    <name evidence="1" type="ORF">L1987_09046</name>
</gene>
<reference evidence="2" key="1">
    <citation type="journal article" date="2022" name="Mol. Ecol. Resour.">
        <title>The genomes of chicory, endive, great burdock and yacon provide insights into Asteraceae palaeo-polyploidization history and plant inulin production.</title>
        <authorList>
            <person name="Fan W."/>
            <person name="Wang S."/>
            <person name="Wang H."/>
            <person name="Wang A."/>
            <person name="Jiang F."/>
            <person name="Liu H."/>
            <person name="Zhao H."/>
            <person name="Xu D."/>
            <person name="Zhang Y."/>
        </authorList>
    </citation>
    <scope>NUCLEOTIDE SEQUENCE [LARGE SCALE GENOMIC DNA]</scope>
    <source>
        <strain evidence="2">cv. Yunnan</strain>
    </source>
</reference>
<dbReference type="Proteomes" id="UP001056120">
    <property type="component" value="Linkage Group LG03"/>
</dbReference>